<dbReference type="InterPro" id="IPR046521">
    <property type="entry name" value="DUF6698"/>
</dbReference>
<proteinExistence type="predicted"/>
<evidence type="ECO:0000256" key="1">
    <source>
        <dbReference type="SAM" id="MobiDB-lite"/>
    </source>
</evidence>
<sequence>MVNSINGDDQQDGSYSGDEVQASHARAKRRIVALELELDTLKASSKKPRQSHTTVNRGRAIRRLVSLYNNVEDLIAEYDRRQEFATGNAERESDSEEIELTHDQHRLYSSFEELLEFLPWLKKEILHSEADEFDDICKQLRKGADGARGDDTANLKPEIVVWLTDLFHPVEPPLRTTTKDDRGLVHDVTGRLICPAEYNWDLQSVRDKVRDRDALHLVTAHSWPLFLYQNFTFDPTDAEQGLFRSSLLVKAFKFLFTSPSSARDIEEDSQEVPPRRRSSKYKNATKNHVAAILGLKSVTPRSIAYTAVQVRFALSSVGCWRNVDGDFNYEQFYNAIIDFFEVVPGKAAKKRVEALVSWWDRMVFGKNRQIVLPAIVIEKSSVARLMAQRLEKEIPSPSP</sequence>
<organism evidence="2 3">
    <name type="scientific">Boletus reticuloceps</name>
    <dbReference type="NCBI Taxonomy" id="495285"/>
    <lineage>
        <taxon>Eukaryota</taxon>
        <taxon>Fungi</taxon>
        <taxon>Dikarya</taxon>
        <taxon>Basidiomycota</taxon>
        <taxon>Agaricomycotina</taxon>
        <taxon>Agaricomycetes</taxon>
        <taxon>Agaricomycetidae</taxon>
        <taxon>Boletales</taxon>
        <taxon>Boletineae</taxon>
        <taxon>Boletaceae</taxon>
        <taxon>Boletoideae</taxon>
        <taxon>Boletus</taxon>
    </lineage>
</organism>
<evidence type="ECO:0000313" key="2">
    <source>
        <dbReference type="EMBL" id="KAG6377360.1"/>
    </source>
</evidence>
<dbReference type="AlphaFoldDB" id="A0A8I3ACJ7"/>
<feature type="region of interest" description="Disordered" evidence="1">
    <location>
        <begin position="1"/>
        <end position="22"/>
    </location>
</feature>
<gene>
    <name evidence="2" type="ORF">JVT61DRAFT_15155</name>
</gene>
<keyword evidence="3" id="KW-1185">Reference proteome</keyword>
<name>A0A8I3ACJ7_9AGAM</name>
<comment type="caution">
    <text evidence="2">The sequence shown here is derived from an EMBL/GenBank/DDBJ whole genome shotgun (WGS) entry which is preliminary data.</text>
</comment>
<reference evidence="2" key="1">
    <citation type="submission" date="2021-03" db="EMBL/GenBank/DDBJ databases">
        <title>Evolutionary innovations through gain and loss of genes in the ectomycorrhizal Boletales.</title>
        <authorList>
            <person name="Wu G."/>
            <person name="Miyauchi S."/>
            <person name="Morin E."/>
            <person name="Yang Z.-L."/>
            <person name="Xu J."/>
            <person name="Martin F.M."/>
        </authorList>
    </citation>
    <scope>NUCLEOTIDE SEQUENCE</scope>
    <source>
        <strain evidence="2">BR01</strain>
    </source>
</reference>
<accession>A0A8I3ACJ7</accession>
<dbReference type="EMBL" id="JAGFBS010000009">
    <property type="protein sequence ID" value="KAG6377360.1"/>
    <property type="molecule type" value="Genomic_DNA"/>
</dbReference>
<dbReference type="Proteomes" id="UP000683000">
    <property type="component" value="Unassembled WGS sequence"/>
</dbReference>
<protein>
    <submittedName>
        <fullName evidence="2">Uncharacterized protein</fullName>
    </submittedName>
</protein>
<dbReference type="OrthoDB" id="2662502at2759"/>
<dbReference type="Pfam" id="PF20414">
    <property type="entry name" value="DUF6698"/>
    <property type="match status" value="1"/>
</dbReference>
<evidence type="ECO:0000313" key="3">
    <source>
        <dbReference type="Proteomes" id="UP000683000"/>
    </source>
</evidence>